<keyword evidence="2" id="KW-0732">Signal</keyword>
<dbReference type="RefSeq" id="WP_143754621.1">
    <property type="nucleotide sequence ID" value="NZ_FCNV02000003.1"/>
</dbReference>
<evidence type="ECO:0000313" key="3">
    <source>
        <dbReference type="EMBL" id="SAL26548.1"/>
    </source>
</evidence>
<dbReference type="Proteomes" id="UP000198263">
    <property type="component" value="Unassembled WGS sequence"/>
</dbReference>
<feature type="compositionally biased region" description="Polar residues" evidence="1">
    <location>
        <begin position="25"/>
        <end position="37"/>
    </location>
</feature>
<comment type="caution">
    <text evidence="3">The sequence shown here is derived from an EMBL/GenBank/DDBJ whole genome shotgun (WGS) entry which is preliminary data.</text>
</comment>
<protein>
    <submittedName>
        <fullName evidence="3">Uncharacterized protein</fullName>
    </submittedName>
</protein>
<keyword evidence="4" id="KW-1185">Reference proteome</keyword>
<reference evidence="3 4" key="1">
    <citation type="submission" date="2016-01" db="EMBL/GenBank/DDBJ databases">
        <authorList>
            <person name="Peeters C."/>
        </authorList>
    </citation>
    <scope>NUCLEOTIDE SEQUENCE [LARGE SCALE GENOMIC DNA]</scope>
    <source>
        <strain evidence="3">LMG 29315</strain>
    </source>
</reference>
<proteinExistence type="predicted"/>
<dbReference type="AlphaFoldDB" id="A0A658QVN0"/>
<organism evidence="3 4">
    <name type="scientific">Caballeronia concitans</name>
    <dbReference type="NCBI Taxonomy" id="1777133"/>
    <lineage>
        <taxon>Bacteria</taxon>
        <taxon>Pseudomonadati</taxon>
        <taxon>Pseudomonadota</taxon>
        <taxon>Betaproteobacteria</taxon>
        <taxon>Burkholderiales</taxon>
        <taxon>Burkholderiaceae</taxon>
        <taxon>Caballeronia</taxon>
    </lineage>
</organism>
<dbReference type="OrthoDB" id="9112746at2"/>
<accession>A0A658QVN0</accession>
<feature type="signal peptide" evidence="2">
    <location>
        <begin position="1"/>
        <end position="21"/>
    </location>
</feature>
<evidence type="ECO:0000256" key="1">
    <source>
        <dbReference type="SAM" id="MobiDB-lite"/>
    </source>
</evidence>
<evidence type="ECO:0000313" key="4">
    <source>
        <dbReference type="Proteomes" id="UP000198263"/>
    </source>
</evidence>
<evidence type="ECO:0000256" key="2">
    <source>
        <dbReference type="SAM" id="SignalP"/>
    </source>
</evidence>
<feature type="chain" id="PRO_5024787406" evidence="2">
    <location>
        <begin position="22"/>
        <end position="59"/>
    </location>
</feature>
<sequence length="59" mass="6104">MKPLKFVIAAIMLSSASLAIAQTSAPAADEQSTQAPRQSHDSQECVGPASYCTVFFGGS</sequence>
<gene>
    <name evidence="3" type="ORF">AWB72_02049</name>
</gene>
<dbReference type="EMBL" id="FCNV02000003">
    <property type="protein sequence ID" value="SAL26548.1"/>
    <property type="molecule type" value="Genomic_DNA"/>
</dbReference>
<feature type="region of interest" description="Disordered" evidence="1">
    <location>
        <begin position="25"/>
        <end position="45"/>
    </location>
</feature>
<name>A0A658QVN0_9BURK</name>